<gene>
    <name evidence="2" type="ORF">SAMN05660299_00187</name>
</gene>
<feature type="compositionally biased region" description="Polar residues" evidence="1">
    <location>
        <begin position="750"/>
        <end position="777"/>
    </location>
</feature>
<dbReference type="STRING" id="349095.SAMN05660299_00187"/>
<evidence type="ECO:0000313" key="2">
    <source>
        <dbReference type="EMBL" id="SDM08646.1"/>
    </source>
</evidence>
<dbReference type="Proteomes" id="UP000199309">
    <property type="component" value="Unassembled WGS sequence"/>
</dbReference>
<feature type="region of interest" description="Disordered" evidence="1">
    <location>
        <begin position="34"/>
        <end position="53"/>
    </location>
</feature>
<dbReference type="AlphaFoldDB" id="A0A1G9QCA2"/>
<dbReference type="InterPro" id="IPR056909">
    <property type="entry name" value="SU10_portal"/>
</dbReference>
<proteinExistence type="predicted"/>
<dbReference type="Pfam" id="PF23899">
    <property type="entry name" value="SU10_portal"/>
    <property type="match status" value="1"/>
</dbReference>
<keyword evidence="3" id="KW-1185">Reference proteome</keyword>
<evidence type="ECO:0000313" key="3">
    <source>
        <dbReference type="Proteomes" id="UP000199309"/>
    </source>
</evidence>
<name>A0A1G9QCA2_9FIRM</name>
<reference evidence="2 3" key="1">
    <citation type="submission" date="2016-10" db="EMBL/GenBank/DDBJ databases">
        <authorList>
            <person name="de Groot N.N."/>
        </authorList>
    </citation>
    <scope>NUCLEOTIDE SEQUENCE [LARGE SCALE GENOMIC DNA]</scope>
    <source>
        <strain evidence="2 3">DSM 16981</strain>
    </source>
</reference>
<evidence type="ECO:0000256" key="1">
    <source>
        <dbReference type="SAM" id="MobiDB-lite"/>
    </source>
</evidence>
<sequence length="791" mass="87804">MYYEILMKGGESMEDINNSIAQAGDQAQGLIPMQMQSDTPPQMPQSLFGQGQQPSLSDWLMQQAEPTDEPVSLDTLSQDEIDKIMTSVKDGIAVSKEYYESVVEPKLIDRQRLVKADQKLYKEKFPQLSERSKFVSYDIANVIDWIKPSLVEVFTGSESPVTIAGNTIENDDTATTLQRLIEYQLTRKNNYTSLINDVVTDGLGLNLGVSKCWWKREEKRDHYKMMFNIADVQTAIMLTEATLSGDIEITDISSIKDADDLYKVEFDHVKLISNYPVVEYVPPTELRFTPEESSIQQCKFVAHRKIVKGDYLKRKEADGDFKNVDEALEKTGDTTYTAADIYNNPVLTQPKMQATDSDNASKDVELYECYLKVDYNDDGIYEYLIVHCVGDTPLSIQTNEFGIAPFFTISATRDNRRIFPEEGFAEQLEPLQDLKTALIRQIIINVAKNNDRQSFINYSKIDADALFAGEEYVPTKDDPSTVIYSVPQYQISEMAMSMIEYAETEVENRSGSTKYNQGLDANSLNKTATGLTAILGQSDKRIKLMARLIAESWIIPMVRFLILLNQKYGEPVQTFPYKGQNLSISNSDMDMDVDLVINVGDGAGTKEARIQSYMALLANVFPTLGAQGVATPNSYYEAGSALLEEMGLKNTSGILLDPSSDEAKQQQQQVQQQAVQLAAIKYQAQLEAQLAVEQMKNEGKLAVAQTPSVRANLDDLPPNTQMQIMNANAATNVTPMDIAEKELLKRVGTIQNPLGTPTGQNSGAGPSIQGQQQPQTISGGTSPTGTTSGQS</sequence>
<evidence type="ECO:0008006" key="4">
    <source>
        <dbReference type="Google" id="ProtNLM"/>
    </source>
</evidence>
<feature type="region of interest" description="Disordered" evidence="1">
    <location>
        <begin position="750"/>
        <end position="791"/>
    </location>
</feature>
<accession>A0A1G9QCA2</accession>
<organism evidence="2 3">
    <name type="scientific">Megasphaera paucivorans</name>
    <dbReference type="NCBI Taxonomy" id="349095"/>
    <lineage>
        <taxon>Bacteria</taxon>
        <taxon>Bacillati</taxon>
        <taxon>Bacillota</taxon>
        <taxon>Negativicutes</taxon>
        <taxon>Veillonellales</taxon>
        <taxon>Veillonellaceae</taxon>
        <taxon>Megasphaera</taxon>
    </lineage>
</organism>
<feature type="compositionally biased region" description="Low complexity" evidence="1">
    <location>
        <begin position="778"/>
        <end position="791"/>
    </location>
</feature>
<protein>
    <recommendedName>
        <fullName evidence="4">Portal protein</fullName>
    </recommendedName>
</protein>
<dbReference type="EMBL" id="FNHQ01000001">
    <property type="protein sequence ID" value="SDM08646.1"/>
    <property type="molecule type" value="Genomic_DNA"/>
</dbReference>